<dbReference type="InterPro" id="IPR036691">
    <property type="entry name" value="Endo/exonu/phosph_ase_sf"/>
</dbReference>
<comment type="caution">
    <text evidence="3">The sequence shown here is derived from an EMBL/GenBank/DDBJ whole genome shotgun (WGS) entry which is preliminary data.</text>
</comment>
<proteinExistence type="predicted"/>
<dbReference type="PANTHER" id="PTHR33116">
    <property type="entry name" value="REVERSE TRANSCRIPTASE ZINC-BINDING DOMAIN-CONTAINING PROTEIN-RELATED-RELATED"/>
    <property type="match status" value="1"/>
</dbReference>
<dbReference type="PANTHER" id="PTHR33116:SF78">
    <property type="entry name" value="OS12G0587133 PROTEIN"/>
    <property type="match status" value="1"/>
</dbReference>
<dbReference type="EMBL" id="JARYMX010000006">
    <property type="protein sequence ID" value="KAJ9544267.1"/>
    <property type="molecule type" value="Genomic_DNA"/>
</dbReference>
<protein>
    <recommendedName>
        <fullName evidence="2">Reverse transcriptase domain-containing protein</fullName>
    </recommendedName>
</protein>
<feature type="region of interest" description="Disordered" evidence="1">
    <location>
        <begin position="397"/>
        <end position="434"/>
    </location>
</feature>
<dbReference type="SUPFAM" id="SSF56672">
    <property type="entry name" value="DNA/RNA polymerases"/>
    <property type="match status" value="1"/>
</dbReference>
<feature type="domain" description="Reverse transcriptase" evidence="2">
    <location>
        <begin position="964"/>
        <end position="1244"/>
    </location>
</feature>
<reference evidence="3" key="1">
    <citation type="submission" date="2023-03" db="EMBL/GenBank/DDBJ databases">
        <title>Chromosome-scale reference genome and RAD-based genetic map of yellow starthistle (Centaurea solstitialis) reveal putative structural variation and QTLs associated with invader traits.</title>
        <authorList>
            <person name="Reatini B."/>
            <person name="Cang F.A."/>
            <person name="Jiang Q."/>
            <person name="Mckibben M.T.W."/>
            <person name="Barker M.S."/>
            <person name="Rieseberg L.H."/>
            <person name="Dlugosch K.M."/>
        </authorList>
    </citation>
    <scope>NUCLEOTIDE SEQUENCE</scope>
    <source>
        <strain evidence="3">CAN-66</strain>
        <tissue evidence="3">Leaf</tissue>
    </source>
</reference>
<evidence type="ECO:0000313" key="3">
    <source>
        <dbReference type="EMBL" id="KAJ9544267.1"/>
    </source>
</evidence>
<feature type="compositionally biased region" description="Basic and acidic residues" evidence="1">
    <location>
        <begin position="421"/>
        <end position="431"/>
    </location>
</feature>
<name>A0AA38W067_9ASTR</name>
<feature type="compositionally biased region" description="Basic and acidic residues" evidence="1">
    <location>
        <begin position="397"/>
        <end position="413"/>
    </location>
</feature>
<dbReference type="Gene3D" id="3.60.10.10">
    <property type="entry name" value="Endonuclease/exonuclease/phosphatase"/>
    <property type="match status" value="1"/>
</dbReference>
<feature type="compositionally biased region" description="Polar residues" evidence="1">
    <location>
        <begin position="331"/>
        <end position="350"/>
    </location>
</feature>
<dbReference type="InterPro" id="IPR000477">
    <property type="entry name" value="RT_dom"/>
</dbReference>
<dbReference type="Proteomes" id="UP001172457">
    <property type="component" value="Chromosome 6"/>
</dbReference>
<dbReference type="InterPro" id="IPR026960">
    <property type="entry name" value="RVT-Znf"/>
</dbReference>
<dbReference type="InterPro" id="IPR025558">
    <property type="entry name" value="DUF4283"/>
</dbReference>
<dbReference type="SUPFAM" id="SSF56219">
    <property type="entry name" value="DNase I-like"/>
    <property type="match status" value="1"/>
</dbReference>
<evidence type="ECO:0000313" key="4">
    <source>
        <dbReference type="Proteomes" id="UP001172457"/>
    </source>
</evidence>
<dbReference type="Pfam" id="PF00078">
    <property type="entry name" value="RVT_1"/>
    <property type="match status" value="1"/>
</dbReference>
<dbReference type="PROSITE" id="PS50878">
    <property type="entry name" value="RT_POL"/>
    <property type="match status" value="1"/>
</dbReference>
<dbReference type="CDD" id="cd01650">
    <property type="entry name" value="RT_nLTR_like"/>
    <property type="match status" value="1"/>
</dbReference>
<accession>A0AA38W067</accession>
<sequence>MDFVKLLRRSGLGFGFQSAVRERVVFAIQSRLVVLVVDRVSYIGLGHVDPGGTSRVSVFERLTPTDPRLKLTPGECSYAAAVGGGGSNVLNFYPPVSKADVRVALPLDLAKKAVLKYNSTMYGYFLGPRVPFSVVKQAVTRAWGKYGFTDIMMNASGVYFFKFNDEGGCTHVVEQGPLFIRDAPLFAFKWDPSKGLSKPVHSMCPLWVKLHNIPLVAFNVEGIGRIASTLGIPKQMDAATASMCDRAWGRPGFAKVLVDTWAVGELKREIDVVIPSVNGEADTVAKVRVEYIWEPIQCNHCLVFGHKRSGCAKAVVVDSKKKNNQEVDSEGFTTVTRKQWKPKSTNTSDTPKPVDVGTSVVDTSVVDLDKNEDASAETESSGAVVVNRLDKEETLQKGDKDVAIDKPIVKEPHSGVNNNKNDQEKGAKDPVVDPNIPPLISTVVDAMAQKPPIKGILKNPNRFAVLNSDERIVGGMAGKLSSAGTGNTSQRNRGPEGVRDLIATHGVSVCAIVESKVLHDKLPSVCELAFRNWSWVSNVACCDLGARIIVAWDMRTVDIMLVDSHSQYIHCLIRPKGLDEPFYATFVYGANTTVARRELWSGLRKAQVLMNKQPWVVMGDFNAMLFQHDGFGGSSRRSLDMEEFFLCIEDVELFDVSYSGIQYTWCQKPLGGDGVLRKLDRILCNVEFTTMFRDASVRFLPRGVSDHSPGLISFGADIRKVVSGFRFDNFVVDHPNYKNVVGQMWQVPAFGSFMHQLMCRLKALKKPLRQLRTRYGDVSKRVVSLKVELDAIQTALDLDPGNKDLQEDLAHLFLAYQQASADEECFFRQRAKVHWLKEGDMNTKYFHKCVKEKRGRSFIHSVIDQNGNFILGDGVGTTFLHHFENILGTRDVSVNGSIPSSLYGPKLTLTEANYIIRPIMDEEIRDAIFGIGNDKAPGSDGFTSKFFKSAWDIVGEDVMIAVHNFFYSGRLLKEVNHTLICLIPKCPNASKVGDYRPISCCSVIYKCISKIVSERIKPFLDQLVSRSQSAFIPGRRISDNILLAHELVSGYQKQTGPPRCAFKIDIRKAYDTVDWTYILSLLSGFGFHPVLVAWIKEMLHTSSFSLAINGESVGFFKGARGLRQGDPISPYLFTLVMEGFNMALKQCIQQANSSFGYHAGCEPLEISHLCFADDLFVFTRGDVASVDVLKRALDLFRGWSGMAPSLEKSEVFFANVPESTRLAILGILPFNAGTFPIRYLGVPLSPSRLRVSDYQVLVDKVTKRIHNWKTKALSFAGRKLLISSVLQSLQLYWMSVFLLPSGVIHELEALFRKFLWAQGESAQGKCKLSWDVVCQPIDKGGLGIRRLATWNRAMIAKHLWDITSDRQTLWVRWIKWHYLHGGSVWTAVPRPSWSWIFRNLLELRPLSRRFFFHRLGNGDHTCAWTDSWMECGALSNLLPYRRFSNMGFTTSSTVKEVVTACGHSWPTSWIQVCPDLLNYQVPLLDDAQPDEVCWRSTNGVLGTFSVKEAYNEFCGNQMIVEWAKEVWFKGCIPKHAFCVWIACHKRLPTQDRLYWKHDPPDLKCPLCKVSMDSHNHLFFSCMFALEVWRTIKRDTCLFGFEERWDDIRDALIHGHGPKKKEQRLALQATVYCIWRERNRRLFGNRTHDVPFVIREIREVVLRRMAWMTFEDPDSTN</sequence>
<dbReference type="Pfam" id="PF14111">
    <property type="entry name" value="DUF4283"/>
    <property type="match status" value="1"/>
</dbReference>
<evidence type="ECO:0000259" key="2">
    <source>
        <dbReference type="PROSITE" id="PS50878"/>
    </source>
</evidence>
<evidence type="ECO:0000256" key="1">
    <source>
        <dbReference type="SAM" id="MobiDB-lite"/>
    </source>
</evidence>
<dbReference type="Pfam" id="PF13966">
    <property type="entry name" value="zf-RVT"/>
    <property type="match status" value="1"/>
</dbReference>
<gene>
    <name evidence="3" type="ORF">OSB04_023974</name>
</gene>
<feature type="region of interest" description="Disordered" evidence="1">
    <location>
        <begin position="325"/>
        <end position="360"/>
    </location>
</feature>
<dbReference type="InterPro" id="IPR043502">
    <property type="entry name" value="DNA/RNA_pol_sf"/>
</dbReference>
<organism evidence="3 4">
    <name type="scientific">Centaurea solstitialis</name>
    <name type="common">yellow star-thistle</name>
    <dbReference type="NCBI Taxonomy" id="347529"/>
    <lineage>
        <taxon>Eukaryota</taxon>
        <taxon>Viridiplantae</taxon>
        <taxon>Streptophyta</taxon>
        <taxon>Embryophyta</taxon>
        <taxon>Tracheophyta</taxon>
        <taxon>Spermatophyta</taxon>
        <taxon>Magnoliopsida</taxon>
        <taxon>eudicotyledons</taxon>
        <taxon>Gunneridae</taxon>
        <taxon>Pentapetalae</taxon>
        <taxon>asterids</taxon>
        <taxon>campanulids</taxon>
        <taxon>Asterales</taxon>
        <taxon>Asteraceae</taxon>
        <taxon>Carduoideae</taxon>
        <taxon>Cardueae</taxon>
        <taxon>Centaureinae</taxon>
        <taxon>Centaurea</taxon>
    </lineage>
</organism>
<keyword evidence="4" id="KW-1185">Reference proteome</keyword>